<reference evidence="8" key="1">
    <citation type="submission" date="2018-06" db="EMBL/GenBank/DDBJ databases">
        <title>Aestuariibacter litoralis strain KCTC 52945T.</title>
        <authorList>
            <person name="Li X."/>
            <person name="Salam N."/>
            <person name="Li J.-L."/>
            <person name="Chen Y.-M."/>
            <person name="Yang Z.-W."/>
            <person name="Zhang L.-Y."/>
            <person name="Han M.-X."/>
            <person name="Xiao M."/>
            <person name="Li W.-J."/>
        </authorList>
    </citation>
    <scope>NUCLEOTIDE SEQUENCE [LARGE SCALE GENOMIC DNA]</scope>
    <source>
        <strain evidence="8">KCTC 52945</strain>
    </source>
</reference>
<proteinExistence type="inferred from homology"/>
<evidence type="ECO:0000256" key="4">
    <source>
        <dbReference type="HAMAP-Rule" id="MF_01970"/>
    </source>
</evidence>
<name>A0A2W2AW33_9HYPH</name>
<feature type="binding site" evidence="4">
    <location>
        <position position="195"/>
    </location>
    <ligand>
        <name>pyridoxal 5'-phosphate</name>
        <dbReference type="ChEBI" id="CHEBI:597326"/>
    </ligand>
</feature>
<dbReference type="PANTHER" id="PTHR14084:SF0">
    <property type="entry name" value="KYNURENINASE"/>
    <property type="match status" value="1"/>
</dbReference>
<keyword evidence="1 4" id="KW-0662">Pyridine nucleotide biosynthesis</keyword>
<comment type="function">
    <text evidence="4 6">Catalyzes the cleavage of L-kynurenine (L-Kyn) and L-3-hydroxykynurenine (L-3OHKyn) into anthranilic acid (AA) and 3-hydroxyanthranilic acid (3-OHAA), respectively.</text>
</comment>
<evidence type="ECO:0000256" key="1">
    <source>
        <dbReference type="ARBA" id="ARBA00022642"/>
    </source>
</evidence>
<feature type="binding site" evidence="4">
    <location>
        <position position="166"/>
    </location>
    <ligand>
        <name>pyridoxal 5'-phosphate</name>
        <dbReference type="ChEBI" id="CHEBI:597326"/>
    </ligand>
</feature>
<dbReference type="NCBIfam" id="TIGR01814">
    <property type="entry name" value="kynureninase"/>
    <property type="match status" value="1"/>
</dbReference>
<dbReference type="GO" id="GO:0030429">
    <property type="term" value="F:kynureninase activity"/>
    <property type="evidence" value="ECO:0007669"/>
    <property type="project" value="UniProtKB-UniRule"/>
</dbReference>
<feature type="binding site" evidence="4">
    <location>
        <begin position="124"/>
        <end position="127"/>
    </location>
    <ligand>
        <name>pyridoxal 5'-phosphate</name>
        <dbReference type="ChEBI" id="CHEBI:597326"/>
    </ligand>
</feature>
<evidence type="ECO:0000313" key="8">
    <source>
        <dbReference type="Proteomes" id="UP000248795"/>
    </source>
</evidence>
<dbReference type="Pfam" id="PF22580">
    <property type="entry name" value="KYNU_C"/>
    <property type="match status" value="1"/>
</dbReference>
<evidence type="ECO:0000313" key="7">
    <source>
        <dbReference type="EMBL" id="PZF77922.1"/>
    </source>
</evidence>
<feature type="binding site" evidence="4">
    <location>
        <position position="276"/>
    </location>
    <ligand>
        <name>pyridoxal 5'-phosphate</name>
        <dbReference type="ChEBI" id="CHEBI:597326"/>
    </ligand>
</feature>
<comment type="similarity">
    <text evidence="4 6">Belongs to the kynureninase family.</text>
</comment>
<accession>A0A2W2AW33</accession>
<feature type="binding site" evidence="4">
    <location>
        <position position="250"/>
    </location>
    <ligand>
        <name>pyridoxal 5'-phosphate</name>
        <dbReference type="ChEBI" id="CHEBI:597326"/>
    </ligand>
</feature>
<dbReference type="Proteomes" id="UP000248795">
    <property type="component" value="Unassembled WGS sequence"/>
</dbReference>
<dbReference type="Gene3D" id="3.40.640.10">
    <property type="entry name" value="Type I PLP-dependent aspartate aminotransferase-like (Major domain)"/>
    <property type="match status" value="1"/>
</dbReference>
<dbReference type="GO" id="GO:0019441">
    <property type="term" value="P:L-tryptophan catabolic process to kynurenine"/>
    <property type="evidence" value="ECO:0007669"/>
    <property type="project" value="TreeGrafter"/>
</dbReference>
<evidence type="ECO:0000256" key="6">
    <source>
        <dbReference type="PIRNR" id="PIRNR038800"/>
    </source>
</evidence>
<comment type="pathway">
    <text evidence="4 6">Amino-acid degradation; L-kynurenine degradation; L-alanine and anthranilate from L-kynurenine: step 1/1.</text>
</comment>
<dbReference type="InterPro" id="IPR015421">
    <property type="entry name" value="PyrdxlP-dep_Trfase_major"/>
</dbReference>
<dbReference type="GO" id="GO:0005737">
    <property type="term" value="C:cytoplasm"/>
    <property type="evidence" value="ECO:0007669"/>
    <property type="project" value="UniProtKB-UniRule"/>
</dbReference>
<dbReference type="InterPro" id="IPR015424">
    <property type="entry name" value="PyrdxlP-dep_Trfase"/>
</dbReference>
<comment type="cofactor">
    <cofactor evidence="4 6">
        <name>pyridoxal 5'-phosphate</name>
        <dbReference type="ChEBI" id="CHEBI:597326"/>
    </cofactor>
</comment>
<dbReference type="GO" id="GO:0009435">
    <property type="term" value="P:NAD+ biosynthetic process"/>
    <property type="evidence" value="ECO:0007669"/>
    <property type="project" value="UniProtKB-UniRule"/>
</dbReference>
<feature type="binding site" evidence="4">
    <location>
        <position position="198"/>
    </location>
    <ligand>
        <name>pyridoxal 5'-phosphate</name>
        <dbReference type="ChEBI" id="CHEBI:597326"/>
    </ligand>
</feature>
<dbReference type="EMBL" id="QKVK01000002">
    <property type="protein sequence ID" value="PZF77922.1"/>
    <property type="molecule type" value="Genomic_DNA"/>
</dbReference>
<dbReference type="HAMAP" id="MF_01970">
    <property type="entry name" value="Kynureninase"/>
    <property type="match status" value="1"/>
</dbReference>
<dbReference type="InterPro" id="IPR015422">
    <property type="entry name" value="PyrdxlP-dep_Trfase_small"/>
</dbReference>
<sequence length="410" mass="45089">MNRSDCQALDAQDPLKHKRAAFSIPEGMIYLDGNSLGVLPVNVPKRVAEVAEKQWGQTLIKSWNEHGWFHLPQKIGDRIARLIGAPAGSVIAGDTISVNLFKLLGAAAKLNPSRRVILSDNGNFPSDLYVAQGFRDLMDDGYVLKVVDPEQVMDAIDETVAFTMITEVDYRSARLHDMKAVTSRAHEKGALTIWDLAHSAGATPVQLAACDADFALGCTYKYLNGGPGAPAFLYVKPELQDRVQPPLAGWWGHAAPFAFDLDYRPHPGIIRNQCGTQPMLSMAALDAALDVWDDVDMNVLRQKSLALCKAFIDLVESRLASHGVTVEGPRDMARRGSHVSIHHPQGYAVMQALIAANVVGDFRAPDMMRFGFTPLYTSFTEVWDAVDILARILDKAEWNQPQFLARKAVT</sequence>
<comment type="catalytic activity">
    <reaction evidence="4 6">
        <text>L-kynurenine + H2O = anthranilate + L-alanine + H(+)</text>
        <dbReference type="Rhea" id="RHEA:16813"/>
        <dbReference type="ChEBI" id="CHEBI:15377"/>
        <dbReference type="ChEBI" id="CHEBI:15378"/>
        <dbReference type="ChEBI" id="CHEBI:16567"/>
        <dbReference type="ChEBI" id="CHEBI:57959"/>
        <dbReference type="ChEBI" id="CHEBI:57972"/>
        <dbReference type="EC" id="3.7.1.3"/>
    </reaction>
</comment>
<dbReference type="FunFam" id="3.40.640.10:FF:000107">
    <property type="entry name" value="Kynureninase"/>
    <property type="match status" value="1"/>
</dbReference>
<dbReference type="GO" id="GO:0019805">
    <property type="term" value="P:quinolinate biosynthetic process"/>
    <property type="evidence" value="ECO:0007669"/>
    <property type="project" value="UniProtKB-UniRule"/>
</dbReference>
<dbReference type="Gene3D" id="3.90.1150.10">
    <property type="entry name" value="Aspartate Aminotransferase, domain 1"/>
    <property type="match status" value="1"/>
</dbReference>
<dbReference type="GO" id="GO:0043420">
    <property type="term" value="P:anthranilate metabolic process"/>
    <property type="evidence" value="ECO:0007669"/>
    <property type="project" value="TreeGrafter"/>
</dbReference>
<dbReference type="RefSeq" id="WP_111196729.1">
    <property type="nucleotide sequence ID" value="NZ_QKVK01000002.1"/>
</dbReference>
<keyword evidence="3 4" id="KW-0663">Pyridoxal phosphate</keyword>
<keyword evidence="8" id="KW-1185">Reference proteome</keyword>
<keyword evidence="2 4" id="KW-0378">Hydrolase</keyword>
<organism evidence="7 8">
    <name type="scientific">Aestuariivirga litoralis</name>
    <dbReference type="NCBI Taxonomy" id="2650924"/>
    <lineage>
        <taxon>Bacteria</taxon>
        <taxon>Pseudomonadati</taxon>
        <taxon>Pseudomonadota</taxon>
        <taxon>Alphaproteobacteria</taxon>
        <taxon>Hyphomicrobiales</taxon>
        <taxon>Aestuariivirgaceae</taxon>
        <taxon>Aestuariivirga</taxon>
    </lineage>
</organism>
<evidence type="ECO:0000256" key="2">
    <source>
        <dbReference type="ARBA" id="ARBA00022801"/>
    </source>
</evidence>
<feature type="binding site" evidence="4">
    <location>
        <position position="97"/>
    </location>
    <ligand>
        <name>pyridoxal 5'-phosphate</name>
        <dbReference type="ChEBI" id="CHEBI:597326"/>
    </ligand>
</feature>
<gene>
    <name evidence="4 7" type="primary">kynU</name>
    <name evidence="7" type="ORF">DK847_05710</name>
</gene>
<comment type="subunit">
    <text evidence="4 6">Homodimer.</text>
</comment>
<dbReference type="PANTHER" id="PTHR14084">
    <property type="entry name" value="KYNURENINASE"/>
    <property type="match status" value="1"/>
</dbReference>
<dbReference type="InterPro" id="IPR010111">
    <property type="entry name" value="Kynureninase"/>
</dbReference>
<dbReference type="GO" id="GO:0030170">
    <property type="term" value="F:pyridoxal phosphate binding"/>
    <property type="evidence" value="ECO:0007669"/>
    <property type="project" value="UniProtKB-UniRule"/>
</dbReference>
<protein>
    <recommendedName>
        <fullName evidence="4 5">Kynureninase</fullName>
        <ecNumber evidence="4 5">3.7.1.3</ecNumber>
    </recommendedName>
    <alternativeName>
        <fullName evidence="4">L-kynurenine hydrolase</fullName>
    </alternativeName>
</protein>
<comment type="catalytic activity">
    <reaction evidence="6">
        <text>3-hydroxy-L-kynurenine + H2O = 3-hydroxyanthranilate + L-alanine + H(+)</text>
        <dbReference type="Rhea" id="RHEA:25143"/>
        <dbReference type="ChEBI" id="CHEBI:15377"/>
        <dbReference type="ChEBI" id="CHEBI:15378"/>
        <dbReference type="ChEBI" id="CHEBI:36559"/>
        <dbReference type="ChEBI" id="CHEBI:57972"/>
        <dbReference type="ChEBI" id="CHEBI:58125"/>
        <dbReference type="EC" id="3.7.1.3"/>
    </reaction>
</comment>
<dbReference type="SUPFAM" id="SSF53383">
    <property type="entry name" value="PLP-dependent transferases"/>
    <property type="match status" value="1"/>
</dbReference>
<dbReference type="AlphaFoldDB" id="A0A2W2AW33"/>
<dbReference type="UniPathway" id="UPA00253">
    <property type="reaction ID" value="UER00329"/>
</dbReference>
<dbReference type="UniPathway" id="UPA00334">
    <property type="reaction ID" value="UER00455"/>
</dbReference>
<dbReference type="GO" id="GO:0097053">
    <property type="term" value="P:L-kynurenine catabolic process"/>
    <property type="evidence" value="ECO:0007669"/>
    <property type="project" value="UniProtKB-UniRule"/>
</dbReference>
<dbReference type="PIRSF" id="PIRSF038800">
    <property type="entry name" value="KYNU"/>
    <property type="match status" value="1"/>
</dbReference>
<evidence type="ECO:0000256" key="3">
    <source>
        <dbReference type="ARBA" id="ARBA00022898"/>
    </source>
</evidence>
<feature type="binding site" evidence="4">
    <location>
        <position position="220"/>
    </location>
    <ligand>
        <name>pyridoxal 5'-phosphate</name>
        <dbReference type="ChEBI" id="CHEBI:597326"/>
    </ligand>
</feature>
<comment type="caution">
    <text evidence="7">The sequence shown here is derived from an EMBL/GenBank/DDBJ whole genome shotgun (WGS) entry which is preliminary data.</text>
</comment>
<dbReference type="EC" id="3.7.1.3" evidence="4 5"/>
<evidence type="ECO:0000256" key="5">
    <source>
        <dbReference type="NCBIfam" id="TIGR01814"/>
    </source>
</evidence>
<feature type="binding site" evidence="4">
    <location>
        <position position="96"/>
    </location>
    <ligand>
        <name>pyridoxal 5'-phosphate</name>
        <dbReference type="ChEBI" id="CHEBI:597326"/>
    </ligand>
</feature>
<comment type="pathway">
    <text evidence="4 6">Cofactor biosynthesis; NAD(+) biosynthesis; quinolinate from L-kynurenine: step 2/3.</text>
</comment>
<feature type="modified residue" description="N6-(pyridoxal phosphate)lysine" evidence="4">
    <location>
        <position position="221"/>
    </location>
</feature>